<evidence type="ECO:0008006" key="3">
    <source>
        <dbReference type="Google" id="ProtNLM"/>
    </source>
</evidence>
<dbReference type="AlphaFoldDB" id="A0A562JH80"/>
<evidence type="ECO:0000313" key="2">
    <source>
        <dbReference type="Proteomes" id="UP000315343"/>
    </source>
</evidence>
<comment type="caution">
    <text evidence="1">The sequence shown here is derived from an EMBL/GenBank/DDBJ whole genome shotgun (WGS) entry which is preliminary data.</text>
</comment>
<sequence>MDFITIKDAAFLWGVSPRRVQLLCANKRIDGAVKFGRDWAIPKNAEKPADGRIKSGNYKNWRNKE</sequence>
<reference evidence="1 2" key="1">
    <citation type="submission" date="2019-07" db="EMBL/GenBank/DDBJ databases">
        <title>Genomic Encyclopedia of Type Strains, Phase I: the one thousand microbial genomes (KMG-I) project.</title>
        <authorList>
            <person name="Kyrpides N."/>
        </authorList>
    </citation>
    <scope>NUCLEOTIDE SEQUENCE [LARGE SCALE GENOMIC DNA]</scope>
    <source>
        <strain evidence="1 2">DSM 13558</strain>
    </source>
</reference>
<protein>
    <recommendedName>
        <fullName evidence="3">Helix-turn-helix protein</fullName>
    </recommendedName>
</protein>
<gene>
    <name evidence="1" type="ORF">LY60_00830</name>
</gene>
<dbReference type="EMBL" id="VLKH01000002">
    <property type="protein sequence ID" value="TWH82530.1"/>
    <property type="molecule type" value="Genomic_DNA"/>
</dbReference>
<accession>A0A562JH80</accession>
<name>A0A562JH80_9FIRM</name>
<dbReference type="OrthoDB" id="9813719at2"/>
<keyword evidence="2" id="KW-1185">Reference proteome</keyword>
<dbReference type="Proteomes" id="UP000315343">
    <property type="component" value="Unassembled WGS sequence"/>
</dbReference>
<organism evidence="1 2">
    <name type="scientific">Sedimentibacter saalensis</name>
    <dbReference type="NCBI Taxonomy" id="130788"/>
    <lineage>
        <taxon>Bacteria</taxon>
        <taxon>Bacillati</taxon>
        <taxon>Bacillota</taxon>
        <taxon>Tissierellia</taxon>
        <taxon>Sedimentibacter</taxon>
    </lineage>
</organism>
<dbReference type="RefSeq" id="WP_145080334.1">
    <property type="nucleotide sequence ID" value="NZ_JAYFNS010000007.1"/>
</dbReference>
<proteinExistence type="predicted"/>
<evidence type="ECO:0000313" key="1">
    <source>
        <dbReference type="EMBL" id="TWH82530.1"/>
    </source>
</evidence>